<dbReference type="CDD" id="cd00085">
    <property type="entry name" value="HNHc"/>
    <property type="match status" value="1"/>
</dbReference>
<accession>A0A849BZE4</accession>
<feature type="region of interest" description="Disordered" evidence="1">
    <location>
        <begin position="419"/>
        <end position="455"/>
    </location>
</feature>
<organism evidence="3 4">
    <name type="scientific">Nocardia uniformis</name>
    <dbReference type="NCBI Taxonomy" id="53432"/>
    <lineage>
        <taxon>Bacteria</taxon>
        <taxon>Bacillati</taxon>
        <taxon>Actinomycetota</taxon>
        <taxon>Actinomycetes</taxon>
        <taxon>Mycobacteriales</taxon>
        <taxon>Nocardiaceae</taxon>
        <taxon>Nocardia</taxon>
    </lineage>
</organism>
<feature type="domain" description="DUF222" evidence="2">
    <location>
        <begin position="15"/>
        <end position="301"/>
    </location>
</feature>
<evidence type="ECO:0000313" key="4">
    <source>
        <dbReference type="Proteomes" id="UP000586827"/>
    </source>
</evidence>
<reference evidence="3 4" key="1">
    <citation type="submission" date="2020-05" db="EMBL/GenBank/DDBJ databases">
        <title>MicrobeNet Type strains.</title>
        <authorList>
            <person name="Nicholson A.C."/>
        </authorList>
    </citation>
    <scope>NUCLEOTIDE SEQUENCE [LARGE SCALE GENOMIC DNA]</scope>
    <source>
        <strain evidence="3 4">JCM 3224</strain>
    </source>
</reference>
<dbReference type="RefSeq" id="WP_067519385.1">
    <property type="nucleotide sequence ID" value="NZ_JABELX010000006.1"/>
</dbReference>
<dbReference type="Proteomes" id="UP000586827">
    <property type="component" value="Unassembled WGS sequence"/>
</dbReference>
<gene>
    <name evidence="3" type="ORF">HLB23_18805</name>
</gene>
<dbReference type="InterPro" id="IPR003870">
    <property type="entry name" value="DUF222"/>
</dbReference>
<dbReference type="Pfam" id="PF02720">
    <property type="entry name" value="DUF222"/>
    <property type="match status" value="1"/>
</dbReference>
<keyword evidence="4" id="KW-1185">Reference proteome</keyword>
<evidence type="ECO:0000256" key="1">
    <source>
        <dbReference type="SAM" id="MobiDB-lite"/>
    </source>
</evidence>
<dbReference type="AlphaFoldDB" id="A0A849BZE4"/>
<proteinExistence type="predicted"/>
<sequence>MSDSAELDLTSYELVERLEAVHARVAVGQAEEVALMTRLYRMRRAQQIELGVAARYAGESTATEIGVNLHVSQRHADGLIALGLGLEQRLPLTRAAFARGRVDLTRVRAIHDTLVNAPDELVEALEERIVEYAARNDPARLRRAIRKWLLEIDPAGAVRRRKEAEQERYVSVQAADNGTALLDGVLPAAGGWALYERLREMAITDCCGADPRSMNQRRADALIALADGSGRLTCQCERGNCPRTGSPDPANSARRALVQVGVSAETLIGIQDNPGLLAGFGAIDANLARQIARHARFQFVPENDHAASGFGMSVASAVTTFSGGSHRAISHVECASAQTTSAVGSLSGAAHVECVAAVMTSVVGPRPAGLDAGSASGSPDVSDSSASVDARCAAVVAAAAGGRLLGVSRSGSAAAVTTSGAGSLSTTSQPGNAAVSARLGSSDITGDGGAGPTPSAVDAAELRYRPALSLAARVRAIDGICRAPGCRTPAIATDLDHQSPFDHHDPASGGPTTAANLGCLCRRHHRLKTLADHGRNGWSVIHHPDRRVEWRTPTGTSVTTSPEGAKFLFPHNPIPPAAEVPDPELAEPLLNPGRIVNALAELIHVYVPPGERRRSSATTKPGTPRLIGAVVGTRNPSVDVDAAAAPF</sequence>
<feature type="compositionally biased region" description="Low complexity" evidence="1">
    <location>
        <begin position="419"/>
        <end position="428"/>
    </location>
</feature>
<name>A0A849BZE4_9NOCA</name>
<evidence type="ECO:0000259" key="2">
    <source>
        <dbReference type="Pfam" id="PF02720"/>
    </source>
</evidence>
<comment type="caution">
    <text evidence="3">The sequence shown here is derived from an EMBL/GenBank/DDBJ whole genome shotgun (WGS) entry which is preliminary data.</text>
</comment>
<protein>
    <submittedName>
        <fullName evidence="3">DUF222 domain-containing protein</fullName>
    </submittedName>
</protein>
<dbReference type="InterPro" id="IPR003615">
    <property type="entry name" value="HNH_nuc"/>
</dbReference>
<dbReference type="EMBL" id="JABELX010000006">
    <property type="protein sequence ID" value="NNH71882.1"/>
    <property type="molecule type" value="Genomic_DNA"/>
</dbReference>
<evidence type="ECO:0000313" key="3">
    <source>
        <dbReference type="EMBL" id="NNH71882.1"/>
    </source>
</evidence>